<dbReference type="PANTHER" id="PTHR43689:SF8">
    <property type="entry name" value="ALPHA_BETA-HYDROLASES SUPERFAMILY PROTEIN"/>
    <property type="match status" value="1"/>
</dbReference>
<comment type="caution">
    <text evidence="2">The sequence shown here is derived from an EMBL/GenBank/DDBJ whole genome shotgun (WGS) entry which is preliminary data.</text>
</comment>
<dbReference type="EMBL" id="BOMI01000021">
    <property type="protein sequence ID" value="GID72692.1"/>
    <property type="molecule type" value="Genomic_DNA"/>
</dbReference>
<evidence type="ECO:0000259" key="1">
    <source>
        <dbReference type="Pfam" id="PF12146"/>
    </source>
</evidence>
<dbReference type="InterPro" id="IPR022742">
    <property type="entry name" value="Hydrolase_4"/>
</dbReference>
<organism evidence="2 3">
    <name type="scientific">Paractinoplanes deccanensis</name>
    <dbReference type="NCBI Taxonomy" id="113561"/>
    <lineage>
        <taxon>Bacteria</taxon>
        <taxon>Bacillati</taxon>
        <taxon>Actinomycetota</taxon>
        <taxon>Actinomycetes</taxon>
        <taxon>Micromonosporales</taxon>
        <taxon>Micromonosporaceae</taxon>
        <taxon>Paractinoplanes</taxon>
    </lineage>
</organism>
<dbReference type="SUPFAM" id="SSF53474">
    <property type="entry name" value="alpha/beta-Hydrolases"/>
    <property type="match status" value="1"/>
</dbReference>
<reference evidence="2 3" key="1">
    <citation type="submission" date="2021-01" db="EMBL/GenBank/DDBJ databases">
        <title>Whole genome shotgun sequence of Actinoplanes deccanensis NBRC 13994.</title>
        <authorList>
            <person name="Komaki H."/>
            <person name="Tamura T."/>
        </authorList>
    </citation>
    <scope>NUCLEOTIDE SEQUENCE [LARGE SCALE GENOMIC DNA]</scope>
    <source>
        <strain evidence="2 3">NBRC 13994</strain>
    </source>
</reference>
<dbReference type="Gene3D" id="3.40.50.1820">
    <property type="entry name" value="alpha/beta hydrolase"/>
    <property type="match status" value="1"/>
</dbReference>
<evidence type="ECO:0000313" key="3">
    <source>
        <dbReference type="Proteomes" id="UP000609879"/>
    </source>
</evidence>
<keyword evidence="3" id="KW-1185">Reference proteome</keyword>
<dbReference type="InterPro" id="IPR029058">
    <property type="entry name" value="AB_hydrolase_fold"/>
</dbReference>
<gene>
    <name evidence="2" type="ORF">Ade02nite_13330</name>
</gene>
<dbReference type="Pfam" id="PF12146">
    <property type="entry name" value="Hydrolase_4"/>
    <property type="match status" value="1"/>
</dbReference>
<name>A0ABQ3XY68_9ACTN</name>
<dbReference type="RefSeq" id="WP_203760631.1">
    <property type="nucleotide sequence ID" value="NZ_BAAABO010000006.1"/>
</dbReference>
<accession>A0ABQ3XY68</accession>
<dbReference type="PANTHER" id="PTHR43689">
    <property type="entry name" value="HYDROLASE"/>
    <property type="match status" value="1"/>
</dbReference>
<feature type="domain" description="Serine aminopeptidase S33" evidence="1">
    <location>
        <begin position="102"/>
        <end position="255"/>
    </location>
</feature>
<sequence>MAQHGETVLTRGSPTSITSQLWYGEAIHARRRPPSRPGAPRVAFVHGLEGTWDSWTGTADRWATECDAYFLDLPWRAGGSYAWQHWGSSSTWLARALDLLPAPPDVLVAHSFGASTALDLLAREDRPLRAAVLIAPLFRPRDEAVNPAFFTEAVTRFRAVMSDGVLAQLGGRAGGMTPDLLGRMLDKVLSRAEPSGFLQLYTLLSRLPALPLEAIGTPVLIVNGEHDPSAPPPAARELARRLPAGRLAQRPEFGHFCQLDHAAEVTALIAGFLADVHSHAAPEGGSDS</sequence>
<dbReference type="Proteomes" id="UP000609879">
    <property type="component" value="Unassembled WGS sequence"/>
</dbReference>
<protein>
    <recommendedName>
        <fullName evidence="1">Serine aminopeptidase S33 domain-containing protein</fullName>
    </recommendedName>
</protein>
<evidence type="ECO:0000313" key="2">
    <source>
        <dbReference type="EMBL" id="GID72692.1"/>
    </source>
</evidence>
<proteinExistence type="predicted"/>